<evidence type="ECO:0000259" key="3">
    <source>
        <dbReference type="PROSITE" id="PS50089"/>
    </source>
</evidence>
<dbReference type="SMART" id="SM00184">
    <property type="entry name" value="RING"/>
    <property type="match status" value="1"/>
</dbReference>
<keyword evidence="5" id="KW-1185">Reference proteome</keyword>
<dbReference type="AlphaFoldDB" id="A0AAV1VS24"/>
<evidence type="ECO:0000256" key="2">
    <source>
        <dbReference type="SAM" id="Phobius"/>
    </source>
</evidence>
<comment type="caution">
    <text evidence="4">The sequence shown here is derived from an EMBL/GenBank/DDBJ whole genome shotgun (WGS) entry which is preliminary data.</text>
</comment>
<keyword evidence="2" id="KW-0472">Membrane</keyword>
<accession>A0AAV1VS24</accession>
<dbReference type="PROSITE" id="PS50089">
    <property type="entry name" value="ZF_RING_2"/>
    <property type="match status" value="1"/>
</dbReference>
<dbReference type="InterPro" id="IPR001841">
    <property type="entry name" value="Znf_RING"/>
</dbReference>
<reference evidence="4 5" key="1">
    <citation type="submission" date="2024-03" db="EMBL/GenBank/DDBJ databases">
        <authorList>
            <person name="Martinez-Hernandez J."/>
        </authorList>
    </citation>
    <scope>NUCLEOTIDE SEQUENCE [LARGE SCALE GENOMIC DNA]</scope>
</reference>
<keyword evidence="1" id="KW-0479">Metal-binding</keyword>
<name>A0AAV1VS24_LUPLU</name>
<evidence type="ECO:0000256" key="1">
    <source>
        <dbReference type="PROSITE-ProRule" id="PRU00175"/>
    </source>
</evidence>
<gene>
    <name evidence="4" type="ORF">LLUT_LOCUS875</name>
</gene>
<dbReference type="InterPro" id="IPR045899">
    <property type="entry name" value="ATL71-like"/>
</dbReference>
<evidence type="ECO:0000313" key="5">
    <source>
        <dbReference type="Proteomes" id="UP001497480"/>
    </source>
</evidence>
<dbReference type="GO" id="GO:0008270">
    <property type="term" value="F:zinc ion binding"/>
    <property type="evidence" value="ECO:0007669"/>
    <property type="project" value="UniProtKB-KW"/>
</dbReference>
<sequence>MSNTFDSDSPSEEANLSYYTIGLSFGFLFIIMFIAVTSYYCTHRNFQNRLSTRPSGSSNSSNRTVIIERDISAITIQVQSEEEKEAIYNSYPQMLYSQAKLHKPEHCSTTLSCIICLADYNDSEWLRFLPDCGHYFHKECIDMWLKLNMSCPVCRNSPFPTPLPTPIAEVTPLATRRD</sequence>
<dbReference type="InterPro" id="IPR013083">
    <property type="entry name" value="Znf_RING/FYVE/PHD"/>
</dbReference>
<feature type="transmembrane region" description="Helical" evidence="2">
    <location>
        <begin position="16"/>
        <end position="41"/>
    </location>
</feature>
<dbReference type="SUPFAM" id="SSF57850">
    <property type="entry name" value="RING/U-box"/>
    <property type="match status" value="1"/>
</dbReference>
<dbReference type="EMBL" id="CAXHTB010000001">
    <property type="protein sequence ID" value="CAL0299815.1"/>
    <property type="molecule type" value="Genomic_DNA"/>
</dbReference>
<dbReference type="PANTHER" id="PTHR46719">
    <property type="entry name" value="TRANSCRIPTION FACTOR C2H2 FAMILY-RELATED"/>
    <property type="match status" value="1"/>
</dbReference>
<feature type="domain" description="RING-type" evidence="3">
    <location>
        <begin position="113"/>
        <end position="155"/>
    </location>
</feature>
<protein>
    <recommendedName>
        <fullName evidence="3">RING-type domain-containing protein</fullName>
    </recommendedName>
</protein>
<dbReference type="CDD" id="cd16461">
    <property type="entry name" value="RING-H2_EL5-like"/>
    <property type="match status" value="1"/>
</dbReference>
<proteinExistence type="predicted"/>
<dbReference type="Gene3D" id="3.30.40.10">
    <property type="entry name" value="Zinc/RING finger domain, C3HC4 (zinc finger)"/>
    <property type="match status" value="1"/>
</dbReference>
<dbReference type="PANTHER" id="PTHR46719:SF22">
    <property type="entry name" value="ZINC FINGER, C3HC4 TYPE (RING FINGER) PROTEIN"/>
    <property type="match status" value="1"/>
</dbReference>
<keyword evidence="1" id="KW-0863">Zinc-finger</keyword>
<keyword evidence="2" id="KW-1133">Transmembrane helix</keyword>
<keyword evidence="2" id="KW-0812">Transmembrane</keyword>
<keyword evidence="1" id="KW-0862">Zinc</keyword>
<dbReference type="Pfam" id="PF13639">
    <property type="entry name" value="zf-RING_2"/>
    <property type="match status" value="1"/>
</dbReference>
<organism evidence="4 5">
    <name type="scientific">Lupinus luteus</name>
    <name type="common">European yellow lupine</name>
    <dbReference type="NCBI Taxonomy" id="3873"/>
    <lineage>
        <taxon>Eukaryota</taxon>
        <taxon>Viridiplantae</taxon>
        <taxon>Streptophyta</taxon>
        <taxon>Embryophyta</taxon>
        <taxon>Tracheophyta</taxon>
        <taxon>Spermatophyta</taxon>
        <taxon>Magnoliopsida</taxon>
        <taxon>eudicotyledons</taxon>
        <taxon>Gunneridae</taxon>
        <taxon>Pentapetalae</taxon>
        <taxon>rosids</taxon>
        <taxon>fabids</taxon>
        <taxon>Fabales</taxon>
        <taxon>Fabaceae</taxon>
        <taxon>Papilionoideae</taxon>
        <taxon>50 kb inversion clade</taxon>
        <taxon>genistoids sensu lato</taxon>
        <taxon>core genistoids</taxon>
        <taxon>Genisteae</taxon>
        <taxon>Lupinus</taxon>
    </lineage>
</organism>
<evidence type="ECO:0000313" key="4">
    <source>
        <dbReference type="EMBL" id="CAL0299815.1"/>
    </source>
</evidence>
<dbReference type="Proteomes" id="UP001497480">
    <property type="component" value="Unassembled WGS sequence"/>
</dbReference>